<keyword evidence="3" id="KW-1185">Reference proteome</keyword>
<organism evidence="2 3">
    <name type="scientific">Desulfoferula mesophila</name>
    <dbReference type="NCBI Taxonomy" id="3058419"/>
    <lineage>
        <taxon>Bacteria</taxon>
        <taxon>Pseudomonadati</taxon>
        <taxon>Thermodesulfobacteriota</taxon>
        <taxon>Desulfarculia</taxon>
        <taxon>Desulfarculales</taxon>
        <taxon>Desulfarculaceae</taxon>
        <taxon>Desulfoferula</taxon>
    </lineage>
</organism>
<gene>
    <name evidence="2" type="ORF">FAK_26200</name>
</gene>
<keyword evidence="1" id="KW-1133">Transmembrane helix</keyword>
<keyword evidence="1" id="KW-0472">Membrane</keyword>
<keyword evidence="1" id="KW-0812">Transmembrane</keyword>
<feature type="transmembrane region" description="Helical" evidence="1">
    <location>
        <begin position="45"/>
        <end position="67"/>
    </location>
</feature>
<dbReference type="KEGG" id="dmp:FAK_26200"/>
<proteinExistence type="predicted"/>
<feature type="transmembrane region" description="Helical" evidence="1">
    <location>
        <begin position="12"/>
        <end position="33"/>
    </location>
</feature>
<evidence type="ECO:0000256" key="1">
    <source>
        <dbReference type="SAM" id="Phobius"/>
    </source>
</evidence>
<dbReference type="EMBL" id="AP028679">
    <property type="protein sequence ID" value="BEQ15554.1"/>
    <property type="molecule type" value="Genomic_DNA"/>
</dbReference>
<dbReference type="AlphaFoldDB" id="A0AAU9EK40"/>
<accession>A0AAU9EK40</accession>
<sequence length="259" mass="30091">MPYFALDKKYFSKFAIALGLLAISGIFFLGFWAATGDLAYISKYFYIHLAFLPIHALVLGLILDELIQLREKMERRKRLNMFLGIFYRQMGIDIMLNLLNLVSNRDELEEQMLVDKSWNARRFAKARRDLHGFKLKMEPNPRMLAALMDTLVSREQEIIAMTRNPLMLEFESLHHCLLSLFHLIEEYHFRGPMDKLRPEVLKHLAQDAGKALTNLATLWVAYLEHLKDEHPVLFGFQVGLHNSIQPMELDANGDSPEDD</sequence>
<evidence type="ECO:0000313" key="2">
    <source>
        <dbReference type="EMBL" id="BEQ15554.1"/>
    </source>
</evidence>
<protein>
    <submittedName>
        <fullName evidence="2">Uncharacterized protein</fullName>
    </submittedName>
</protein>
<dbReference type="Proteomes" id="UP001366166">
    <property type="component" value="Chromosome"/>
</dbReference>
<name>A0AAU9EK40_9BACT</name>
<reference evidence="3" key="1">
    <citation type="journal article" date="2023" name="Arch. Microbiol.">
        <title>Desulfoferula mesophilus gen. nov. sp. nov., a mesophilic sulfate-reducing bacterium isolated from a brackish lake sediment.</title>
        <authorList>
            <person name="Watanabe T."/>
            <person name="Yabe T."/>
            <person name="Tsuji J.M."/>
            <person name="Fukui M."/>
        </authorList>
    </citation>
    <scope>NUCLEOTIDE SEQUENCE [LARGE SCALE GENOMIC DNA]</scope>
    <source>
        <strain evidence="3">12FAK</strain>
    </source>
</reference>
<dbReference type="RefSeq" id="WP_338600100.1">
    <property type="nucleotide sequence ID" value="NZ_AP028679.1"/>
</dbReference>
<evidence type="ECO:0000313" key="3">
    <source>
        <dbReference type="Proteomes" id="UP001366166"/>
    </source>
</evidence>